<dbReference type="Proteomes" id="UP001150925">
    <property type="component" value="Unassembled WGS sequence"/>
</dbReference>
<evidence type="ECO:0000313" key="9">
    <source>
        <dbReference type="EMBL" id="KAJ1966917.1"/>
    </source>
</evidence>
<evidence type="ECO:0000259" key="8">
    <source>
        <dbReference type="PROSITE" id="PS50076"/>
    </source>
</evidence>
<dbReference type="PANTHER" id="PTHR44027">
    <property type="entry name" value="DNAJ HOMOLOG SUBFAMILY C MEMBER 5 HOMOLOG"/>
    <property type="match status" value="1"/>
</dbReference>
<dbReference type="PANTHER" id="PTHR44027:SF7">
    <property type="entry name" value="DNAJ HOMOLOG SUBFAMILY C MEMBER 5 HOMOLOG"/>
    <property type="match status" value="1"/>
</dbReference>
<dbReference type="Pfam" id="PF00226">
    <property type="entry name" value="DnaJ"/>
    <property type="match status" value="1"/>
</dbReference>
<dbReference type="InterPro" id="IPR018253">
    <property type="entry name" value="DnaJ_domain_CS"/>
</dbReference>
<dbReference type="CDD" id="cd06257">
    <property type="entry name" value="DnaJ"/>
    <property type="match status" value="1"/>
</dbReference>
<proteinExistence type="predicted"/>
<keyword evidence="2 7" id="KW-0472">Membrane</keyword>
<dbReference type="SMART" id="SM00271">
    <property type="entry name" value="DnaJ"/>
    <property type="match status" value="1"/>
</dbReference>
<dbReference type="PROSITE" id="PS00636">
    <property type="entry name" value="DNAJ_1"/>
    <property type="match status" value="1"/>
</dbReference>
<organism evidence="9 10">
    <name type="scientific">Dispira parvispora</name>
    <dbReference type="NCBI Taxonomy" id="1520584"/>
    <lineage>
        <taxon>Eukaryota</taxon>
        <taxon>Fungi</taxon>
        <taxon>Fungi incertae sedis</taxon>
        <taxon>Zoopagomycota</taxon>
        <taxon>Kickxellomycotina</taxon>
        <taxon>Dimargaritomycetes</taxon>
        <taxon>Dimargaritales</taxon>
        <taxon>Dimargaritaceae</taxon>
        <taxon>Dispira</taxon>
    </lineage>
</organism>
<feature type="transmembrane region" description="Helical" evidence="7">
    <location>
        <begin position="131"/>
        <end position="149"/>
    </location>
</feature>
<feature type="transmembrane region" description="Helical" evidence="7">
    <location>
        <begin position="346"/>
        <end position="369"/>
    </location>
</feature>
<keyword evidence="3" id="KW-0564">Palmitate</keyword>
<feature type="region of interest" description="Disordered" evidence="6">
    <location>
        <begin position="441"/>
        <end position="460"/>
    </location>
</feature>
<dbReference type="PRINTS" id="PR00625">
    <property type="entry name" value="JDOMAIN"/>
</dbReference>
<feature type="transmembrane region" description="Helical" evidence="7">
    <location>
        <begin position="195"/>
        <end position="217"/>
    </location>
</feature>
<keyword evidence="7" id="KW-0812">Transmembrane</keyword>
<dbReference type="GO" id="GO:0016020">
    <property type="term" value="C:membrane"/>
    <property type="evidence" value="ECO:0007669"/>
    <property type="project" value="UniProtKB-SubCell"/>
</dbReference>
<dbReference type="SUPFAM" id="SSF46565">
    <property type="entry name" value="Chaperone J-domain"/>
    <property type="match status" value="1"/>
</dbReference>
<accession>A0A9W8AW82</accession>
<feature type="transmembrane region" description="Helical" evidence="7">
    <location>
        <begin position="223"/>
        <end position="243"/>
    </location>
</feature>
<evidence type="ECO:0000256" key="2">
    <source>
        <dbReference type="ARBA" id="ARBA00023136"/>
    </source>
</evidence>
<keyword evidence="10" id="KW-1185">Reference proteome</keyword>
<dbReference type="InterPro" id="IPR019396">
    <property type="entry name" value="TM_Fragile-X-F-assoc"/>
</dbReference>
<dbReference type="OrthoDB" id="10250354at2759"/>
<comment type="subcellular location">
    <subcellularLocation>
        <location evidence="1">Membrane</location>
        <topology evidence="1">Lipid-anchor</topology>
    </subcellularLocation>
</comment>
<keyword evidence="4" id="KW-0143">Chaperone</keyword>
<dbReference type="EMBL" id="JANBPY010000427">
    <property type="protein sequence ID" value="KAJ1966917.1"/>
    <property type="molecule type" value="Genomic_DNA"/>
</dbReference>
<comment type="caution">
    <text evidence="9">The sequence shown here is derived from an EMBL/GenBank/DDBJ whole genome shotgun (WGS) entry which is preliminary data.</text>
</comment>
<dbReference type="AlphaFoldDB" id="A0A9W8AW82"/>
<evidence type="ECO:0000256" key="6">
    <source>
        <dbReference type="SAM" id="MobiDB-lite"/>
    </source>
</evidence>
<dbReference type="Gene3D" id="1.10.287.110">
    <property type="entry name" value="DnaJ domain"/>
    <property type="match status" value="1"/>
</dbReference>
<sequence>MSGSEGGDTPATNLYQVLGVARDAPPTEIKRAYRTLALRYHPDKNPSAADQFKAINEAYEVLGDPKKRQVYDRYGEAGVNMLDSMAGPLLDPALGDQLCTIALGLTLVLGLVVIFLSFLSVRVDDKVQWQYIVVFIPLFVVDGLLLVVLTQHNLAQSQAEHTLNEDEEEALSSIPAEDRQREREAQLKRRKHMSFFNGILTLVYVLLFTLFQIFVALRLDHYVTWSAGLVFIPWFILEGLNLLRLGLEYAHSLAMVIPILEDEPISAKVYAYIHLTYSVFWFFVLRIVFAILLVLRIDESISCHWAIVFIPVYLVGFKYLVSLVYLRWRVSKYTQSGSGHTKEAMLFYVGLVVFVITGTLVYAFVGLLVKRLQVSTSVQVAILLVPVFIILGVLFCCSCCCLPCFAMGIQTNLSTGSDDMPRHQIPPNRLLTFTEPLPEPVEPLGGSTRSANSTTPIMVA</sequence>
<dbReference type="PROSITE" id="PS50076">
    <property type="entry name" value="DNAJ_2"/>
    <property type="match status" value="1"/>
</dbReference>
<feature type="domain" description="J" evidence="8">
    <location>
        <begin position="13"/>
        <end position="75"/>
    </location>
</feature>
<evidence type="ECO:0000256" key="3">
    <source>
        <dbReference type="ARBA" id="ARBA00023139"/>
    </source>
</evidence>
<dbReference type="InterPro" id="IPR036869">
    <property type="entry name" value="J_dom_sf"/>
</dbReference>
<evidence type="ECO:0000256" key="1">
    <source>
        <dbReference type="ARBA" id="ARBA00004635"/>
    </source>
</evidence>
<feature type="transmembrane region" description="Helical" evidence="7">
    <location>
        <begin position="305"/>
        <end position="326"/>
    </location>
</feature>
<keyword evidence="7" id="KW-1133">Transmembrane helix</keyword>
<dbReference type="GO" id="GO:0005737">
    <property type="term" value="C:cytoplasm"/>
    <property type="evidence" value="ECO:0007669"/>
    <property type="project" value="UniProtKB-ARBA"/>
</dbReference>
<evidence type="ECO:0000256" key="4">
    <source>
        <dbReference type="ARBA" id="ARBA00023186"/>
    </source>
</evidence>
<evidence type="ECO:0000313" key="10">
    <source>
        <dbReference type="Proteomes" id="UP001150925"/>
    </source>
</evidence>
<gene>
    <name evidence="9" type="ORF">IWQ62_002171</name>
</gene>
<reference evidence="9" key="1">
    <citation type="submission" date="2022-07" db="EMBL/GenBank/DDBJ databases">
        <title>Phylogenomic reconstructions and comparative analyses of Kickxellomycotina fungi.</title>
        <authorList>
            <person name="Reynolds N.K."/>
            <person name="Stajich J.E."/>
            <person name="Barry K."/>
            <person name="Grigoriev I.V."/>
            <person name="Crous P."/>
            <person name="Smith M.E."/>
        </authorList>
    </citation>
    <scope>NUCLEOTIDE SEQUENCE</scope>
    <source>
        <strain evidence="9">RSA 1196</strain>
    </source>
</reference>
<dbReference type="Pfam" id="PF10269">
    <property type="entry name" value="Tmemb_185A"/>
    <property type="match status" value="1"/>
</dbReference>
<protein>
    <recommendedName>
        <fullName evidence="8">J domain-containing protein</fullName>
    </recommendedName>
</protein>
<feature type="compositionally biased region" description="Polar residues" evidence="6">
    <location>
        <begin position="447"/>
        <end position="460"/>
    </location>
</feature>
<dbReference type="InterPro" id="IPR001623">
    <property type="entry name" value="DnaJ_domain"/>
</dbReference>
<dbReference type="InterPro" id="IPR051434">
    <property type="entry name" value="DnaJ_C_subfamily_member5"/>
</dbReference>
<feature type="transmembrane region" description="Helical" evidence="7">
    <location>
        <begin position="98"/>
        <end position="119"/>
    </location>
</feature>
<keyword evidence="5" id="KW-0449">Lipoprotein</keyword>
<evidence type="ECO:0000256" key="7">
    <source>
        <dbReference type="SAM" id="Phobius"/>
    </source>
</evidence>
<name>A0A9W8AW82_9FUNG</name>
<feature type="transmembrane region" description="Helical" evidence="7">
    <location>
        <begin position="269"/>
        <end position="293"/>
    </location>
</feature>
<evidence type="ECO:0000256" key="5">
    <source>
        <dbReference type="ARBA" id="ARBA00023288"/>
    </source>
</evidence>
<feature type="transmembrane region" description="Helical" evidence="7">
    <location>
        <begin position="381"/>
        <end position="405"/>
    </location>
</feature>